<dbReference type="InterPro" id="IPR006075">
    <property type="entry name" value="Asn/Gln-tRNA_Trfase_suB/E_cat"/>
</dbReference>
<accession>A0A6I6GA93</accession>
<dbReference type="NCBIfam" id="TIGR00133">
    <property type="entry name" value="gatB"/>
    <property type="match status" value="1"/>
</dbReference>
<dbReference type="NCBIfam" id="NF004012">
    <property type="entry name" value="PRK05477.1-2"/>
    <property type="match status" value="1"/>
</dbReference>
<dbReference type="GO" id="GO:0005524">
    <property type="term" value="F:ATP binding"/>
    <property type="evidence" value="ECO:0007669"/>
    <property type="project" value="UniProtKB-KW"/>
</dbReference>
<dbReference type="PANTHER" id="PTHR11659">
    <property type="entry name" value="GLUTAMYL-TRNA GLN AMIDOTRANSFERASE SUBUNIT B MITOCHONDRIAL AND PROKARYOTIC PET112-RELATED"/>
    <property type="match status" value="1"/>
</dbReference>
<evidence type="ECO:0000256" key="10">
    <source>
        <dbReference type="ARBA" id="ARBA00047913"/>
    </source>
</evidence>
<dbReference type="GO" id="GO:0016740">
    <property type="term" value="F:transferase activity"/>
    <property type="evidence" value="ECO:0007669"/>
    <property type="project" value="UniProtKB-KW"/>
</dbReference>
<dbReference type="InterPro" id="IPR018027">
    <property type="entry name" value="Asn/Gln_amidotransferase"/>
</dbReference>
<dbReference type="HAMAP" id="MF_00121">
    <property type="entry name" value="GatB"/>
    <property type="match status" value="1"/>
</dbReference>
<dbReference type="EMBL" id="CP046566">
    <property type="protein sequence ID" value="QGW29587.1"/>
    <property type="molecule type" value="Genomic_DNA"/>
</dbReference>
<evidence type="ECO:0000256" key="8">
    <source>
        <dbReference type="ARBA" id="ARBA00024799"/>
    </source>
</evidence>
<evidence type="ECO:0000256" key="3">
    <source>
        <dbReference type="ARBA" id="ARBA00016923"/>
    </source>
</evidence>
<evidence type="ECO:0000256" key="5">
    <source>
        <dbReference type="ARBA" id="ARBA00022741"/>
    </source>
</evidence>
<evidence type="ECO:0000313" key="13">
    <source>
        <dbReference type="EMBL" id="QGW29587.1"/>
    </source>
</evidence>
<dbReference type="InterPro" id="IPR003789">
    <property type="entry name" value="Asn/Gln_tRNA_amidoTrase-B-like"/>
</dbReference>
<keyword evidence="6 11" id="KW-0067">ATP-binding</keyword>
<comment type="similarity">
    <text evidence="1 11">Belongs to the GatB/GatE family. GatB subfamily.</text>
</comment>
<evidence type="ECO:0000256" key="1">
    <source>
        <dbReference type="ARBA" id="ARBA00005306"/>
    </source>
</evidence>
<dbReference type="KEGG" id="fls:GLV81_17005"/>
<comment type="function">
    <text evidence="8 11">Allows the formation of correctly charged Asn-tRNA(Asn) or Gln-tRNA(Gln) through the transamidation of misacylated Asp-tRNA(Asn) or Glu-tRNA(Gln) in organisms which lack either or both of asparaginyl-tRNA or glutaminyl-tRNA synthetases. The reaction takes place in the presence of glutamine and ATP through an activated phospho-Asp-tRNA(Asn) or phospho-Glu-tRNA(Gln).</text>
</comment>
<sequence length="476" mass="52198">MSSSYEIVVGLEVHIQLLTQTKLFCADTTSFGLSPNSQVSPISLAHPGTLPVLNKQAVEQAIKLGLALHCQIAAVSHFDRKHYFYPDLPKAYQTTQLTEPILVGGFVRTELSDVPIHHIHLEEDAGKSVHDADPLYSCIDLNRAGMPLLELVTDPAIRSSDEAFAFLTELRKLVRWLGVCDGNMEEGSLRCDANISVRLTGEPKLGTKVEVKNLNSIRNVKRAIDAEAQRQIQLLQNGGTIVQETRGYNADNNTTLPQREKEEANDYRYFPCPDLPPFTTTPEQIDNIRKAMPALPQQLQQQWMTTHQLSVQDAQVLSEEKALADYFEALLAIGTAAKPAANWLIGPIKSWLNEQQVSIDAFPLSAVALQSLIALVQEGKVNFSMAATKLLPALIAAPGEDVAALAQQLGIVQADDSDATEAWVNEALAAMPDKVKEYQKGKKGLIGLFVGEVKKRSKGKANPQLVTKLLEEKLNA</sequence>
<name>A0A6I6GA93_9BACT</name>
<comment type="catalytic activity">
    <reaction evidence="10 11">
        <text>L-glutamyl-tRNA(Gln) + L-glutamine + ATP + H2O = L-glutaminyl-tRNA(Gln) + L-glutamate + ADP + phosphate + H(+)</text>
        <dbReference type="Rhea" id="RHEA:17521"/>
        <dbReference type="Rhea" id="RHEA-COMP:9681"/>
        <dbReference type="Rhea" id="RHEA-COMP:9684"/>
        <dbReference type="ChEBI" id="CHEBI:15377"/>
        <dbReference type="ChEBI" id="CHEBI:15378"/>
        <dbReference type="ChEBI" id="CHEBI:29985"/>
        <dbReference type="ChEBI" id="CHEBI:30616"/>
        <dbReference type="ChEBI" id="CHEBI:43474"/>
        <dbReference type="ChEBI" id="CHEBI:58359"/>
        <dbReference type="ChEBI" id="CHEBI:78520"/>
        <dbReference type="ChEBI" id="CHEBI:78521"/>
        <dbReference type="ChEBI" id="CHEBI:456216"/>
    </reaction>
</comment>
<keyword evidence="4 11" id="KW-0436">Ligase</keyword>
<proteinExistence type="inferred from homology"/>
<dbReference type="GO" id="GO:0006412">
    <property type="term" value="P:translation"/>
    <property type="evidence" value="ECO:0007669"/>
    <property type="project" value="UniProtKB-UniRule"/>
</dbReference>
<evidence type="ECO:0000259" key="12">
    <source>
        <dbReference type="SMART" id="SM00845"/>
    </source>
</evidence>
<gene>
    <name evidence="11 13" type="primary">gatB</name>
    <name evidence="13" type="ORF">GLV81_17005</name>
</gene>
<dbReference type="SMART" id="SM00845">
    <property type="entry name" value="GatB_Yqey"/>
    <property type="match status" value="1"/>
</dbReference>
<dbReference type="Pfam" id="PF02637">
    <property type="entry name" value="GatB_Yqey"/>
    <property type="match status" value="1"/>
</dbReference>
<dbReference type="InterPro" id="IPR004413">
    <property type="entry name" value="GatB"/>
</dbReference>
<dbReference type="PROSITE" id="PS01234">
    <property type="entry name" value="GATB"/>
    <property type="match status" value="1"/>
</dbReference>
<keyword evidence="14" id="KW-1185">Reference proteome</keyword>
<dbReference type="InterPro" id="IPR017959">
    <property type="entry name" value="Asn/Gln-tRNA_amidoTrfase_suB/E"/>
</dbReference>
<comment type="subunit">
    <text evidence="2 11">Heterotrimer of A, B and C subunits.</text>
</comment>
<dbReference type="FunFam" id="1.10.10.410:FF:000001">
    <property type="entry name" value="Aspartyl/glutamyl-tRNA(Asn/Gln) amidotransferase subunit B"/>
    <property type="match status" value="1"/>
</dbReference>
<dbReference type="InterPro" id="IPR014746">
    <property type="entry name" value="Gln_synth/guanido_kin_cat_dom"/>
</dbReference>
<organism evidence="13 14">
    <name type="scientific">Phnomibacter ginsenosidimutans</name>
    <dbReference type="NCBI Taxonomy" id="2676868"/>
    <lineage>
        <taxon>Bacteria</taxon>
        <taxon>Pseudomonadati</taxon>
        <taxon>Bacteroidota</taxon>
        <taxon>Chitinophagia</taxon>
        <taxon>Chitinophagales</taxon>
        <taxon>Chitinophagaceae</taxon>
        <taxon>Phnomibacter</taxon>
    </lineage>
</organism>
<evidence type="ECO:0000256" key="11">
    <source>
        <dbReference type="HAMAP-Rule" id="MF_00121"/>
    </source>
</evidence>
<evidence type="ECO:0000256" key="7">
    <source>
        <dbReference type="ARBA" id="ARBA00022917"/>
    </source>
</evidence>
<evidence type="ECO:0000256" key="6">
    <source>
        <dbReference type="ARBA" id="ARBA00022840"/>
    </source>
</evidence>
<keyword evidence="5 11" id="KW-0547">Nucleotide-binding</keyword>
<dbReference type="RefSeq" id="WP_157479939.1">
    <property type="nucleotide sequence ID" value="NZ_CP046566.1"/>
</dbReference>
<feature type="domain" description="Asn/Gln amidotransferase" evidence="12">
    <location>
        <begin position="325"/>
        <end position="474"/>
    </location>
</feature>
<dbReference type="SUPFAM" id="SSF89095">
    <property type="entry name" value="GatB/YqeY motif"/>
    <property type="match status" value="1"/>
</dbReference>
<dbReference type="SUPFAM" id="SSF55931">
    <property type="entry name" value="Glutamine synthetase/guanido kinase"/>
    <property type="match status" value="1"/>
</dbReference>
<dbReference type="AlphaFoldDB" id="A0A6I6GA93"/>
<evidence type="ECO:0000256" key="4">
    <source>
        <dbReference type="ARBA" id="ARBA00022598"/>
    </source>
</evidence>
<dbReference type="GO" id="GO:0050567">
    <property type="term" value="F:glutaminyl-tRNA synthase (glutamine-hydrolyzing) activity"/>
    <property type="evidence" value="ECO:0007669"/>
    <property type="project" value="UniProtKB-UniRule"/>
</dbReference>
<evidence type="ECO:0000313" key="14">
    <source>
        <dbReference type="Proteomes" id="UP000426027"/>
    </source>
</evidence>
<dbReference type="NCBIfam" id="NF004014">
    <property type="entry name" value="PRK05477.1-4"/>
    <property type="match status" value="1"/>
</dbReference>
<evidence type="ECO:0000256" key="2">
    <source>
        <dbReference type="ARBA" id="ARBA00011123"/>
    </source>
</evidence>
<dbReference type="InterPro" id="IPR017958">
    <property type="entry name" value="Gln-tRNA_amidoTrfase_suB_CS"/>
</dbReference>
<dbReference type="InterPro" id="IPR023168">
    <property type="entry name" value="GatB_Yqey_C_2"/>
</dbReference>
<evidence type="ECO:0000256" key="9">
    <source>
        <dbReference type="ARBA" id="ARBA00047380"/>
    </source>
</evidence>
<dbReference type="Proteomes" id="UP000426027">
    <property type="component" value="Chromosome"/>
</dbReference>
<keyword evidence="13" id="KW-0808">Transferase</keyword>
<protein>
    <recommendedName>
        <fullName evidence="3 11">Aspartyl/glutamyl-tRNA(Asn/Gln) amidotransferase subunit B</fullName>
        <shortName evidence="11">Asp/Glu-ADT subunit B</shortName>
        <ecNumber evidence="11">6.3.5.-</ecNumber>
    </recommendedName>
</protein>
<keyword evidence="7 11" id="KW-0648">Protein biosynthesis</keyword>
<dbReference type="Pfam" id="PF02934">
    <property type="entry name" value="GatB_N"/>
    <property type="match status" value="1"/>
</dbReference>
<dbReference type="Gene3D" id="1.10.10.410">
    <property type="match status" value="1"/>
</dbReference>
<reference evidence="13 14" key="1">
    <citation type="submission" date="2019-11" db="EMBL/GenBank/DDBJ databases">
        <authorList>
            <person name="Im W.T."/>
        </authorList>
    </citation>
    <scope>NUCLEOTIDE SEQUENCE [LARGE SCALE GENOMIC DNA]</scope>
    <source>
        <strain evidence="13 14">SB-02</strain>
    </source>
</reference>
<comment type="catalytic activity">
    <reaction evidence="9 11">
        <text>L-aspartyl-tRNA(Asn) + L-glutamine + ATP + H2O = L-asparaginyl-tRNA(Asn) + L-glutamate + ADP + phosphate + 2 H(+)</text>
        <dbReference type="Rhea" id="RHEA:14513"/>
        <dbReference type="Rhea" id="RHEA-COMP:9674"/>
        <dbReference type="Rhea" id="RHEA-COMP:9677"/>
        <dbReference type="ChEBI" id="CHEBI:15377"/>
        <dbReference type="ChEBI" id="CHEBI:15378"/>
        <dbReference type="ChEBI" id="CHEBI:29985"/>
        <dbReference type="ChEBI" id="CHEBI:30616"/>
        <dbReference type="ChEBI" id="CHEBI:43474"/>
        <dbReference type="ChEBI" id="CHEBI:58359"/>
        <dbReference type="ChEBI" id="CHEBI:78515"/>
        <dbReference type="ChEBI" id="CHEBI:78516"/>
        <dbReference type="ChEBI" id="CHEBI:456216"/>
    </reaction>
</comment>
<dbReference type="EC" id="6.3.5.-" evidence="11"/>